<dbReference type="Proteomes" id="UP000000684">
    <property type="component" value="Chromosome"/>
</dbReference>
<name>Q083R7_SHEFN</name>
<dbReference type="AlphaFoldDB" id="Q083R7"/>
<gene>
    <name evidence="1" type="ordered locus">Sfri_1647</name>
</gene>
<sequence>MYYPILRGKQFELAALREMAEVLQNDLVRPIIEPVRIDHTLLIKTVKALNDVGIIPIVIINPTLGDYTDTPQPESISLPEELNYLPCILTSGLSTTVLQELIDNFDSYSVYIEEGISREHIGLLADAELIITKNYQSAVFSDFSNVVIINDGFNRRSRNADYPDFSYFSDTHITFHEHANVIGFGDYTITGDEFSESGGPAYVVTIHLSYVNQNEFNSIYIRHFKSYDDSTAARPGDKFGDALRRLISFVDTNPLDFESTLGLSCFRALHVSDHYPGLGIVKKHSIQHHIETVVSYIR</sequence>
<dbReference type="eggNOG" id="ENOG502ZAXQ">
    <property type="taxonomic scope" value="Bacteria"/>
</dbReference>
<protein>
    <recommendedName>
        <fullName evidence="3">Sce7725 family protein</fullName>
    </recommendedName>
</protein>
<dbReference type="EMBL" id="CP000447">
    <property type="protein sequence ID" value="ABI71498.1"/>
    <property type="molecule type" value="Genomic_DNA"/>
</dbReference>
<dbReference type="InterPro" id="IPR047727">
    <property type="entry name" value="Sce7725-like"/>
</dbReference>
<evidence type="ECO:0000313" key="1">
    <source>
        <dbReference type="EMBL" id="ABI71498.1"/>
    </source>
</evidence>
<evidence type="ECO:0008006" key="3">
    <source>
        <dbReference type="Google" id="ProtNLM"/>
    </source>
</evidence>
<keyword evidence="2" id="KW-1185">Reference proteome</keyword>
<dbReference type="GeneID" id="41837012"/>
<evidence type="ECO:0000313" key="2">
    <source>
        <dbReference type="Proteomes" id="UP000000684"/>
    </source>
</evidence>
<proteinExistence type="predicted"/>
<dbReference type="NCBIfam" id="NF033831">
    <property type="entry name" value="sce7725_fam"/>
    <property type="match status" value="1"/>
</dbReference>
<dbReference type="OrthoDB" id="8910160at2"/>
<dbReference type="HOGENOM" id="CLU_076300_1_0_6"/>
<dbReference type="STRING" id="318167.Sfri_1647"/>
<accession>Q083R7</accession>
<organism evidence="1 2">
    <name type="scientific">Shewanella frigidimarina (strain NCIMB 400)</name>
    <dbReference type="NCBI Taxonomy" id="318167"/>
    <lineage>
        <taxon>Bacteria</taxon>
        <taxon>Pseudomonadati</taxon>
        <taxon>Pseudomonadota</taxon>
        <taxon>Gammaproteobacteria</taxon>
        <taxon>Alteromonadales</taxon>
        <taxon>Shewanellaceae</taxon>
        <taxon>Shewanella</taxon>
    </lineage>
</organism>
<dbReference type="KEGG" id="sfr:Sfri_1647"/>
<dbReference type="RefSeq" id="WP_011637114.1">
    <property type="nucleotide sequence ID" value="NC_008345.1"/>
</dbReference>
<reference evidence="1 2" key="1">
    <citation type="submission" date="2006-08" db="EMBL/GenBank/DDBJ databases">
        <title>Complete sequence of Shewanella frigidimarina NCIMB 400.</title>
        <authorList>
            <consortium name="US DOE Joint Genome Institute"/>
            <person name="Copeland A."/>
            <person name="Lucas S."/>
            <person name="Lapidus A."/>
            <person name="Barry K."/>
            <person name="Detter J.C."/>
            <person name="Glavina del Rio T."/>
            <person name="Hammon N."/>
            <person name="Israni S."/>
            <person name="Dalin E."/>
            <person name="Tice H."/>
            <person name="Pitluck S."/>
            <person name="Fredrickson J.K."/>
            <person name="Kolker E."/>
            <person name="McCuel L.A."/>
            <person name="DiChristina T."/>
            <person name="Nealson K.H."/>
            <person name="Newman D."/>
            <person name="Tiedje J.M."/>
            <person name="Zhou J."/>
            <person name="Romine M.F."/>
            <person name="Culley D.E."/>
            <person name="Serres M."/>
            <person name="Chertkov O."/>
            <person name="Brettin T."/>
            <person name="Bruce D."/>
            <person name="Han C."/>
            <person name="Tapia R."/>
            <person name="Gilna P."/>
            <person name="Schmutz J."/>
            <person name="Larimer F."/>
            <person name="Land M."/>
            <person name="Hauser L."/>
            <person name="Kyrpides N."/>
            <person name="Mikhailova N."/>
            <person name="Richardson P."/>
        </authorList>
    </citation>
    <scope>NUCLEOTIDE SEQUENCE [LARGE SCALE GENOMIC DNA]</scope>
    <source>
        <strain evidence="1 2">NCIMB 400</strain>
    </source>
</reference>